<dbReference type="Pfam" id="PF01357">
    <property type="entry name" value="Expansin_C"/>
    <property type="match status" value="1"/>
</dbReference>
<reference evidence="4" key="1">
    <citation type="submission" date="2021-01" db="EMBL/GenBank/DDBJ databases">
        <authorList>
            <person name="Bezrukov I."/>
        </authorList>
    </citation>
    <scope>NUCLEOTIDE SEQUENCE</scope>
</reference>
<dbReference type="Gene3D" id="2.60.40.760">
    <property type="entry name" value="Expansin, cellulose-binding-like domain"/>
    <property type="match status" value="1"/>
</dbReference>
<comment type="subcellular location">
    <subcellularLocation>
        <location evidence="1">Secreted</location>
        <location evidence="1">Cell wall</location>
    </subcellularLocation>
    <subcellularLocation>
        <location evidence="1">Membrane</location>
        <topology evidence="1">Peripheral membrane protein</topology>
    </subcellularLocation>
</comment>
<evidence type="ECO:0000313" key="5">
    <source>
        <dbReference type="Proteomes" id="UP000682877"/>
    </source>
</evidence>
<keyword evidence="1" id="KW-0961">Cell wall biogenesis/degradation</keyword>
<gene>
    <name evidence="4" type="ORF">AARE701A_LOCUS19858</name>
</gene>
<evidence type="ECO:0000256" key="1">
    <source>
        <dbReference type="RuleBase" id="RU365023"/>
    </source>
</evidence>
<dbReference type="SUPFAM" id="SSF49590">
    <property type="entry name" value="PHL pollen allergen"/>
    <property type="match status" value="1"/>
</dbReference>
<evidence type="ECO:0000259" key="3">
    <source>
        <dbReference type="PROSITE" id="PS50843"/>
    </source>
</evidence>
<dbReference type="GO" id="GO:0016020">
    <property type="term" value="C:membrane"/>
    <property type="evidence" value="ECO:0007669"/>
    <property type="project" value="UniProtKB-SubCell"/>
</dbReference>
<dbReference type="PRINTS" id="PR01226">
    <property type="entry name" value="EXPANSIN"/>
</dbReference>
<keyword evidence="2" id="KW-0472">Membrane</keyword>
<dbReference type="InterPro" id="IPR007118">
    <property type="entry name" value="Expan_Lol_pI"/>
</dbReference>
<keyword evidence="5" id="KW-1185">Reference proteome</keyword>
<organism evidence="4 5">
    <name type="scientific">Arabidopsis arenosa</name>
    <name type="common">Sand rock-cress</name>
    <name type="synonym">Cardaminopsis arenosa</name>
    <dbReference type="NCBI Taxonomy" id="38785"/>
    <lineage>
        <taxon>Eukaryota</taxon>
        <taxon>Viridiplantae</taxon>
        <taxon>Streptophyta</taxon>
        <taxon>Embryophyta</taxon>
        <taxon>Tracheophyta</taxon>
        <taxon>Spermatophyta</taxon>
        <taxon>Magnoliopsida</taxon>
        <taxon>eudicotyledons</taxon>
        <taxon>Gunneridae</taxon>
        <taxon>Pentapetalae</taxon>
        <taxon>rosids</taxon>
        <taxon>malvids</taxon>
        <taxon>Brassicales</taxon>
        <taxon>Brassicaceae</taxon>
        <taxon>Camelineae</taxon>
        <taxon>Arabidopsis</taxon>
    </lineage>
</organism>
<dbReference type="EMBL" id="LR999457">
    <property type="protein sequence ID" value="CAE6202087.1"/>
    <property type="molecule type" value="Genomic_DNA"/>
</dbReference>
<dbReference type="Proteomes" id="UP000682877">
    <property type="component" value="Chromosome 7"/>
</dbReference>
<keyword evidence="1" id="KW-0134">Cell wall</keyword>
<dbReference type="PRINTS" id="PR01225">
    <property type="entry name" value="EXPANSNFAMLY"/>
</dbReference>
<dbReference type="PANTHER" id="PTHR31867">
    <property type="entry name" value="EXPANSIN-A15"/>
    <property type="match status" value="1"/>
</dbReference>
<keyword evidence="2" id="KW-0812">Transmembrane</keyword>
<feature type="transmembrane region" description="Helical" evidence="2">
    <location>
        <begin position="14"/>
        <end position="34"/>
    </location>
</feature>
<dbReference type="GO" id="GO:0009664">
    <property type="term" value="P:plant-type cell wall organization"/>
    <property type="evidence" value="ECO:0007669"/>
    <property type="project" value="InterPro"/>
</dbReference>
<sequence length="301" mass="33428">MTAEVHDGVIGKRYGYEVVVLVCVYVAGLGWSWWGRPGWAALEIRSATQSVTVAVSFVFTLAVAQSVPPSTDVMQVPSWDFLLLWRMGGVKGERSEKQLKLGGREEKMAALTLHHSCFQASGHLSRRLYHPRFSNFPRNPVKNLIFRLSPAEFSSFSLSTRGAAAVVRALCTVATEESPEKKMVKGDLINVNCIRWSIILGFSDSVAPIRVEIDGYLLKLLMRSNVGLDGEVVGVKVKGHTTAWIPMARNWGQNWHASLDLIGQSPSFEVTLRSGKTITSYNVAPPYWRLGMTYQGKQFHS</sequence>
<dbReference type="InterPro" id="IPR036749">
    <property type="entry name" value="Expansin_CBD_sf"/>
</dbReference>
<evidence type="ECO:0000256" key="2">
    <source>
        <dbReference type="SAM" id="Phobius"/>
    </source>
</evidence>
<keyword evidence="2" id="KW-1133">Transmembrane helix</keyword>
<comment type="similarity">
    <text evidence="1">Belongs to the expansin family. Expansin A subfamily.</text>
</comment>
<feature type="domain" description="Expansin-like CBD" evidence="3">
    <location>
        <begin position="217"/>
        <end position="296"/>
    </location>
</feature>
<dbReference type="AlphaFoldDB" id="A0A8S2B501"/>
<name>A0A8S2B501_ARAAE</name>
<dbReference type="InterPro" id="IPR007117">
    <property type="entry name" value="Expansin_CBD"/>
</dbReference>
<comment type="function">
    <text evidence="1">Causes loosening and extension of plant cell walls by disrupting non-covalent bonding between cellulose microfibrils and matrix glucans. No enzymatic activity has been found.</text>
</comment>
<dbReference type="GO" id="GO:0005576">
    <property type="term" value="C:extracellular region"/>
    <property type="evidence" value="ECO:0007669"/>
    <property type="project" value="InterPro"/>
</dbReference>
<dbReference type="PROSITE" id="PS50843">
    <property type="entry name" value="EXPANSIN_CBD"/>
    <property type="match status" value="1"/>
</dbReference>
<evidence type="ECO:0000313" key="4">
    <source>
        <dbReference type="EMBL" id="CAE6202087.1"/>
    </source>
</evidence>
<protein>
    <recommendedName>
        <fullName evidence="1">Expansin</fullName>
    </recommendedName>
</protein>
<proteinExistence type="inferred from homology"/>
<accession>A0A8S2B501</accession>
<keyword evidence="1" id="KW-0964">Secreted</keyword>
<dbReference type="InterPro" id="IPR002963">
    <property type="entry name" value="Expansin"/>
</dbReference>